<dbReference type="CDD" id="cd00075">
    <property type="entry name" value="HATPase"/>
    <property type="match status" value="1"/>
</dbReference>
<dbReference type="GO" id="GO:0000155">
    <property type="term" value="F:phosphorelay sensor kinase activity"/>
    <property type="evidence" value="ECO:0007669"/>
    <property type="project" value="InterPro"/>
</dbReference>
<dbReference type="SUPFAM" id="SSF47384">
    <property type="entry name" value="Homodimeric domain of signal transducing histidine kinase"/>
    <property type="match status" value="1"/>
</dbReference>
<evidence type="ECO:0000256" key="2">
    <source>
        <dbReference type="ARBA" id="ARBA00012438"/>
    </source>
</evidence>
<evidence type="ECO:0000256" key="4">
    <source>
        <dbReference type="SAM" id="MobiDB-lite"/>
    </source>
</evidence>
<dbReference type="AlphaFoldDB" id="A0A848LEC6"/>
<feature type="domain" description="Histidine kinase" evidence="5">
    <location>
        <begin position="199"/>
        <end position="412"/>
    </location>
</feature>
<comment type="caution">
    <text evidence="6">The sequence shown here is derived from an EMBL/GenBank/DDBJ whole genome shotgun (WGS) entry which is preliminary data.</text>
</comment>
<organism evidence="6 7">
    <name type="scientific">Pyxidicoccus fallax</name>
    <dbReference type="NCBI Taxonomy" id="394095"/>
    <lineage>
        <taxon>Bacteria</taxon>
        <taxon>Pseudomonadati</taxon>
        <taxon>Myxococcota</taxon>
        <taxon>Myxococcia</taxon>
        <taxon>Myxococcales</taxon>
        <taxon>Cystobacterineae</taxon>
        <taxon>Myxococcaceae</taxon>
        <taxon>Pyxidicoccus</taxon>
    </lineage>
</organism>
<dbReference type="SUPFAM" id="SSF55781">
    <property type="entry name" value="GAF domain-like"/>
    <property type="match status" value="1"/>
</dbReference>
<evidence type="ECO:0000259" key="5">
    <source>
        <dbReference type="PROSITE" id="PS50109"/>
    </source>
</evidence>
<dbReference type="PANTHER" id="PTHR43547:SF2">
    <property type="entry name" value="HYBRID SIGNAL TRANSDUCTION HISTIDINE KINASE C"/>
    <property type="match status" value="1"/>
</dbReference>
<dbReference type="InterPro" id="IPR003018">
    <property type="entry name" value="GAF"/>
</dbReference>
<name>A0A848LEC6_9BACT</name>
<reference evidence="6 7" key="1">
    <citation type="submission" date="2020-04" db="EMBL/GenBank/DDBJ databases">
        <title>Draft genome of Pyxidicoccus fallax type strain.</title>
        <authorList>
            <person name="Whitworth D.E."/>
        </authorList>
    </citation>
    <scope>NUCLEOTIDE SEQUENCE [LARGE SCALE GENOMIC DNA]</scope>
    <source>
        <strain evidence="6 7">DSM 14698</strain>
    </source>
</reference>
<dbReference type="SMART" id="SM00387">
    <property type="entry name" value="HATPase_c"/>
    <property type="match status" value="1"/>
</dbReference>
<evidence type="ECO:0000313" key="7">
    <source>
        <dbReference type="Proteomes" id="UP000518300"/>
    </source>
</evidence>
<dbReference type="PROSITE" id="PS50109">
    <property type="entry name" value="HIS_KIN"/>
    <property type="match status" value="1"/>
</dbReference>
<dbReference type="EC" id="2.7.13.3" evidence="2"/>
<dbReference type="Gene3D" id="1.10.287.130">
    <property type="match status" value="1"/>
</dbReference>
<dbReference type="RefSeq" id="WP_169343092.1">
    <property type="nucleotide sequence ID" value="NZ_JABBJJ010000008.1"/>
</dbReference>
<dbReference type="Gene3D" id="3.30.565.10">
    <property type="entry name" value="Histidine kinase-like ATPase, C-terminal domain"/>
    <property type="match status" value="1"/>
</dbReference>
<evidence type="ECO:0000256" key="3">
    <source>
        <dbReference type="ARBA" id="ARBA00022553"/>
    </source>
</evidence>
<protein>
    <recommendedName>
        <fullName evidence="2">histidine kinase</fullName>
        <ecNumber evidence="2">2.7.13.3</ecNumber>
    </recommendedName>
</protein>
<dbReference type="PRINTS" id="PR00344">
    <property type="entry name" value="BCTRLSENSOR"/>
</dbReference>
<dbReference type="Pfam" id="PF02518">
    <property type="entry name" value="HATPase_c"/>
    <property type="match status" value="1"/>
</dbReference>
<dbReference type="InterPro" id="IPR004358">
    <property type="entry name" value="Sig_transdc_His_kin-like_C"/>
</dbReference>
<feature type="region of interest" description="Disordered" evidence="4">
    <location>
        <begin position="396"/>
        <end position="418"/>
    </location>
</feature>
<dbReference type="InterPro" id="IPR036890">
    <property type="entry name" value="HATPase_C_sf"/>
</dbReference>
<evidence type="ECO:0000256" key="1">
    <source>
        <dbReference type="ARBA" id="ARBA00000085"/>
    </source>
</evidence>
<dbReference type="Proteomes" id="UP000518300">
    <property type="component" value="Unassembled WGS sequence"/>
</dbReference>
<gene>
    <name evidence="6" type="ORF">HG543_02880</name>
</gene>
<keyword evidence="3" id="KW-0597">Phosphoprotein</keyword>
<dbReference type="InterPro" id="IPR003594">
    <property type="entry name" value="HATPase_dom"/>
</dbReference>
<sequence>MTDERTESGGERRDRLLHALQSLLALPAAELRPTLNKASLVISELLHADKVDVFLLEHATQTLVAGGTSDTPMGRKQKALGLDRLPLANGGRAVQAYETEQPFMTGRLHEDPEELPGIKHRLGVKSALMVPLPIGGETGGVLGVSSAQPDFFSEDDLRFLEAVARWVGAVAHRVELVQELTKLATRNARRAAAEEIVTVLAHDMANHLMPLRARLELIQRRARRDNAADYLRDADGALASLAALNRLISDLLDVGRLDQGLFALRPQPVDVVALAREVAASMRAPGHAVEYRGPEELVVIADLDRLRQVLENLTANAMKHSPPGLPVGLDVQEQVRAEGKWVRIAVTDQGPGIAPDVLDTLFERFARGPGSTGLGLGLFLARQIALAHGGTLEVTSKPGDGTRFELALPEAPSTPQGR</sequence>
<dbReference type="Pfam" id="PF13185">
    <property type="entry name" value="GAF_2"/>
    <property type="match status" value="1"/>
</dbReference>
<keyword evidence="6" id="KW-0808">Transferase</keyword>
<dbReference type="SMART" id="SM00065">
    <property type="entry name" value="GAF"/>
    <property type="match status" value="1"/>
</dbReference>
<dbReference type="InterPro" id="IPR036097">
    <property type="entry name" value="HisK_dim/P_sf"/>
</dbReference>
<dbReference type="SUPFAM" id="SSF55874">
    <property type="entry name" value="ATPase domain of HSP90 chaperone/DNA topoisomerase II/histidine kinase"/>
    <property type="match status" value="1"/>
</dbReference>
<dbReference type="Gene3D" id="3.30.450.40">
    <property type="match status" value="1"/>
</dbReference>
<dbReference type="InterPro" id="IPR005467">
    <property type="entry name" value="His_kinase_dom"/>
</dbReference>
<evidence type="ECO:0000313" key="6">
    <source>
        <dbReference type="EMBL" id="NMO13808.1"/>
    </source>
</evidence>
<keyword evidence="7" id="KW-1185">Reference proteome</keyword>
<dbReference type="PANTHER" id="PTHR43547">
    <property type="entry name" value="TWO-COMPONENT HISTIDINE KINASE"/>
    <property type="match status" value="1"/>
</dbReference>
<dbReference type="EMBL" id="JABBJJ010000008">
    <property type="protein sequence ID" value="NMO13808.1"/>
    <property type="molecule type" value="Genomic_DNA"/>
</dbReference>
<accession>A0A848LEC6</accession>
<proteinExistence type="predicted"/>
<comment type="catalytic activity">
    <reaction evidence="1">
        <text>ATP + protein L-histidine = ADP + protein N-phospho-L-histidine.</text>
        <dbReference type="EC" id="2.7.13.3"/>
    </reaction>
</comment>
<dbReference type="InterPro" id="IPR029016">
    <property type="entry name" value="GAF-like_dom_sf"/>
</dbReference>
<keyword evidence="6" id="KW-0418">Kinase</keyword>